<organism evidence="1 2">
    <name type="scientific">Diaphorina citri</name>
    <name type="common">Asian citrus psyllid</name>
    <dbReference type="NCBI Taxonomy" id="121845"/>
    <lineage>
        <taxon>Eukaryota</taxon>
        <taxon>Metazoa</taxon>
        <taxon>Ecdysozoa</taxon>
        <taxon>Arthropoda</taxon>
        <taxon>Hexapoda</taxon>
        <taxon>Insecta</taxon>
        <taxon>Pterygota</taxon>
        <taxon>Neoptera</taxon>
        <taxon>Paraneoptera</taxon>
        <taxon>Hemiptera</taxon>
        <taxon>Sternorrhyncha</taxon>
        <taxon>Psylloidea</taxon>
        <taxon>Psyllidae</taxon>
        <taxon>Diaphorininae</taxon>
        <taxon>Diaphorina</taxon>
    </lineage>
</organism>
<dbReference type="OMA" id="DITDPWS"/>
<dbReference type="AlphaFoldDB" id="A0A1S3DAS9"/>
<dbReference type="Pfam" id="PF14989">
    <property type="entry name" value="CCDC32"/>
    <property type="match status" value="1"/>
</dbReference>
<evidence type="ECO:0000313" key="1">
    <source>
        <dbReference type="Proteomes" id="UP000079169"/>
    </source>
</evidence>
<dbReference type="KEGG" id="dci:103514938"/>
<gene>
    <name evidence="2" type="primary">LOC103514938</name>
</gene>
<accession>A0A1S3DAS9</accession>
<dbReference type="PANTHER" id="PTHR31800:SF1">
    <property type="entry name" value="COILED-COIL DOMAIN-CONTAINING PROTEIN 32"/>
    <property type="match status" value="1"/>
</dbReference>
<keyword evidence="1" id="KW-1185">Reference proteome</keyword>
<dbReference type="Proteomes" id="UP000079169">
    <property type="component" value="Unplaced"/>
</dbReference>
<dbReference type="STRING" id="121845.A0A1S3DAS9"/>
<name>A0A1S3DAS9_DIACI</name>
<dbReference type="PANTHER" id="PTHR31800">
    <property type="entry name" value="COILED-COIL DOMAIN-CONTAINING PROTEIN 32"/>
    <property type="match status" value="1"/>
</dbReference>
<protein>
    <submittedName>
        <fullName evidence="2">Uncharacterized protein LOC103514938</fullName>
    </submittedName>
</protein>
<dbReference type="PaxDb" id="121845-A0A1S3DAS9"/>
<evidence type="ECO:0000313" key="2">
    <source>
        <dbReference type="RefSeq" id="XP_008478077.1"/>
    </source>
</evidence>
<dbReference type="GeneID" id="103514938"/>
<reference evidence="2" key="1">
    <citation type="submission" date="2025-08" db="UniProtKB">
        <authorList>
            <consortium name="RefSeq"/>
        </authorList>
    </citation>
    <scope>IDENTIFICATION</scope>
</reference>
<dbReference type="RefSeq" id="XP_008478077.1">
    <property type="nucleotide sequence ID" value="XM_008479855.2"/>
</dbReference>
<dbReference type="InterPro" id="IPR028039">
    <property type="entry name" value="CCDC32"/>
</dbReference>
<sequence length="132" mass="15139">MGFSHLEQFICRRSVNEMSTDPWGETNSPVVRSDTDNQFENNFEVDSSYTPLEDSQSYIQTLERKLENIKKKTKSEHLVKSLSEKRESCMRELLTANSETVSTSEDIDETLHSNLPKKWINPQQPIAASELG</sequence>
<dbReference type="GO" id="GO:0044782">
    <property type="term" value="P:cilium organization"/>
    <property type="evidence" value="ECO:0007669"/>
    <property type="project" value="TreeGrafter"/>
</dbReference>
<proteinExistence type="predicted"/>